<evidence type="ECO:0000259" key="2">
    <source>
        <dbReference type="SMART" id="SM01017"/>
    </source>
</evidence>
<dbReference type="PANTHER" id="PTHR11188:SF176">
    <property type="entry name" value="ARRESTIN DOMAIN-CONTAINING PROTEIN 1"/>
    <property type="match status" value="1"/>
</dbReference>
<evidence type="ECO:0000313" key="3">
    <source>
        <dbReference type="Proteomes" id="UP000887565"/>
    </source>
</evidence>
<dbReference type="InterPro" id="IPR011022">
    <property type="entry name" value="Arrestin_C-like"/>
</dbReference>
<dbReference type="GO" id="GO:0015031">
    <property type="term" value="P:protein transport"/>
    <property type="evidence" value="ECO:0007669"/>
    <property type="project" value="TreeGrafter"/>
</dbReference>
<dbReference type="InterPro" id="IPR011021">
    <property type="entry name" value="Arrestin-like_N"/>
</dbReference>
<dbReference type="Pfam" id="PF00339">
    <property type="entry name" value="Arrestin_N"/>
    <property type="match status" value="1"/>
</dbReference>
<dbReference type="SMART" id="SM01017">
    <property type="entry name" value="Arrestin_C"/>
    <property type="match status" value="1"/>
</dbReference>
<reference evidence="4" key="1">
    <citation type="submission" date="2022-11" db="UniProtKB">
        <authorList>
            <consortium name="WormBaseParasite"/>
        </authorList>
    </citation>
    <scope>IDENTIFICATION</scope>
</reference>
<dbReference type="Pfam" id="PF02752">
    <property type="entry name" value="Arrestin_C"/>
    <property type="match status" value="1"/>
</dbReference>
<dbReference type="PANTHER" id="PTHR11188">
    <property type="entry name" value="ARRESTIN DOMAIN CONTAINING PROTEIN"/>
    <property type="match status" value="1"/>
</dbReference>
<dbReference type="InterPro" id="IPR014756">
    <property type="entry name" value="Ig_E-set"/>
</dbReference>
<organism evidence="3 4">
    <name type="scientific">Romanomermis culicivorax</name>
    <name type="common">Nematode worm</name>
    <dbReference type="NCBI Taxonomy" id="13658"/>
    <lineage>
        <taxon>Eukaryota</taxon>
        <taxon>Metazoa</taxon>
        <taxon>Ecdysozoa</taxon>
        <taxon>Nematoda</taxon>
        <taxon>Enoplea</taxon>
        <taxon>Dorylaimia</taxon>
        <taxon>Mermithida</taxon>
        <taxon>Mermithoidea</taxon>
        <taxon>Mermithidae</taxon>
        <taxon>Romanomermis</taxon>
    </lineage>
</organism>
<evidence type="ECO:0000256" key="1">
    <source>
        <dbReference type="ARBA" id="ARBA00005298"/>
    </source>
</evidence>
<sequence>MGKIDSLDVILTSPTNNNIFFAGQQVTGVLRLRLSGSGPSPDSTTTRIRQIRLEIFGRAATRWTRPNGRYTSVYKGEEVYLNCRVVVWPLDEQPAPRDDHLPAGSYEFPFVFDIPPNCPGSFEGPYGNIRYFCKAIIDQPWSFDQKFKTMFNVISILDLNTHPDAVRPLKDAKLKKIGLLNSGGQIECMVDIERCGYVPGEKIPTNFTVTNNSSKVIKLIVVKLEERGWYTGAASFFTSTKGDVRLVAEMKSNEGVQPGRSQIWNGYSLPIPPINASILNSRIINITYKLIIEVLPVMQKN</sequence>
<dbReference type="OMA" id="NDNEHIR"/>
<comment type="similarity">
    <text evidence="1">Belongs to the arrestin family.</text>
</comment>
<dbReference type="GO" id="GO:0005737">
    <property type="term" value="C:cytoplasm"/>
    <property type="evidence" value="ECO:0007669"/>
    <property type="project" value="TreeGrafter"/>
</dbReference>
<dbReference type="Proteomes" id="UP000887565">
    <property type="component" value="Unplaced"/>
</dbReference>
<keyword evidence="3" id="KW-1185">Reference proteome</keyword>
<name>A0A915ITU7_ROMCU</name>
<dbReference type="SUPFAM" id="SSF81296">
    <property type="entry name" value="E set domains"/>
    <property type="match status" value="2"/>
</dbReference>
<protein>
    <submittedName>
        <fullName evidence="4">Arrestin C-terminal-like domain-containing protein</fullName>
    </submittedName>
</protein>
<dbReference type="WBParaSite" id="nRc.2.0.1.t17619-RA">
    <property type="protein sequence ID" value="nRc.2.0.1.t17619-RA"/>
    <property type="gene ID" value="nRc.2.0.1.g17619"/>
</dbReference>
<accession>A0A915ITU7</accession>
<dbReference type="InterPro" id="IPR014752">
    <property type="entry name" value="Arrestin-like_C"/>
</dbReference>
<evidence type="ECO:0000313" key="4">
    <source>
        <dbReference type="WBParaSite" id="nRc.2.0.1.t17619-RA"/>
    </source>
</evidence>
<dbReference type="Gene3D" id="2.60.40.640">
    <property type="match status" value="2"/>
</dbReference>
<feature type="domain" description="Arrestin C-terminal-like" evidence="2">
    <location>
        <begin position="182"/>
        <end position="297"/>
    </location>
</feature>
<proteinExistence type="inferred from homology"/>
<dbReference type="AlphaFoldDB" id="A0A915ITU7"/>
<dbReference type="InterPro" id="IPR050357">
    <property type="entry name" value="Arrestin_domain-protein"/>
</dbReference>